<evidence type="ECO:0000256" key="24">
    <source>
        <dbReference type="ARBA" id="ARBA00037129"/>
    </source>
</evidence>
<evidence type="ECO:0000313" key="39">
    <source>
        <dbReference type="Proteomes" id="UP000314982"/>
    </source>
</evidence>
<evidence type="ECO:0000256" key="33">
    <source>
        <dbReference type="ARBA" id="ARBA00076850"/>
    </source>
</evidence>
<reference evidence="39" key="1">
    <citation type="submission" date="2018-06" db="EMBL/GenBank/DDBJ databases">
        <title>Genome assembly of Danube salmon.</title>
        <authorList>
            <person name="Macqueen D.J."/>
            <person name="Gundappa M.K."/>
        </authorList>
    </citation>
    <scope>NUCLEOTIDE SEQUENCE [LARGE SCALE GENOMIC DNA]</scope>
</reference>
<feature type="domain" description="Cation efflux protein transmembrane" evidence="36">
    <location>
        <begin position="64"/>
        <end position="277"/>
    </location>
</feature>
<keyword evidence="10 35" id="KW-0812">Transmembrane</keyword>
<evidence type="ECO:0000256" key="26">
    <source>
        <dbReference type="ARBA" id="ARBA00042040"/>
    </source>
</evidence>
<comment type="function">
    <text evidence="24">Probable proton-coupled zinc ion antiporter mediating the import of zinc from cytoplasm into synaptic vesicles and participating to cellular zinc ion homeostasis in the brain.</text>
</comment>
<dbReference type="GO" id="GO:0043005">
    <property type="term" value="C:neuron projection"/>
    <property type="evidence" value="ECO:0007669"/>
    <property type="project" value="UniProtKB-KW"/>
</dbReference>
<dbReference type="GO" id="GO:0062111">
    <property type="term" value="P:zinc ion import into organelle"/>
    <property type="evidence" value="ECO:0007669"/>
    <property type="project" value="UniProtKB-ARBA"/>
</dbReference>
<feature type="transmembrane region" description="Helical" evidence="35">
    <location>
        <begin position="165"/>
        <end position="186"/>
    </location>
</feature>
<comment type="subunit">
    <text evidence="31">Homodimer. Interacts (via lysosomal targeting motif) with AP3D1; in AP-3-mediated transport to lysosomes. Interacts with TMEM163.</text>
</comment>
<evidence type="ECO:0000256" key="7">
    <source>
        <dbReference type="ARBA" id="ARBA00022449"/>
    </source>
</evidence>
<keyword evidence="13" id="KW-0999">Mitochondrion inner membrane</keyword>
<dbReference type="InterPro" id="IPR027470">
    <property type="entry name" value="Cation_efflux_CTD"/>
</dbReference>
<dbReference type="InterPro" id="IPR002524">
    <property type="entry name" value="Cation_efflux"/>
</dbReference>
<dbReference type="InterPro" id="IPR058533">
    <property type="entry name" value="Cation_efflux_TM"/>
</dbReference>
<dbReference type="InterPro" id="IPR050681">
    <property type="entry name" value="CDF/SLC30A"/>
</dbReference>
<dbReference type="FunFam" id="1.20.1510.10:FF:000011">
    <property type="entry name" value="zinc transporter 2 isoform X1"/>
    <property type="match status" value="1"/>
</dbReference>
<feature type="transmembrane region" description="Helical" evidence="35">
    <location>
        <begin position="248"/>
        <end position="269"/>
    </location>
</feature>
<evidence type="ECO:0000313" key="38">
    <source>
        <dbReference type="Ensembl" id="ENSHHUP00000012463.1"/>
    </source>
</evidence>
<keyword evidence="15" id="KW-0864">Zinc transport</keyword>
<name>A0A4W5K531_9TELE</name>
<keyword evidence="14" id="KW-0862">Zinc</keyword>
<keyword evidence="19" id="KW-0496">Mitochondrion</keyword>
<dbReference type="Pfam" id="PF16916">
    <property type="entry name" value="ZT_dimer"/>
    <property type="match status" value="1"/>
</dbReference>
<dbReference type="GO" id="GO:0005385">
    <property type="term" value="F:zinc ion transmembrane transporter activity"/>
    <property type="evidence" value="ECO:0007669"/>
    <property type="project" value="TreeGrafter"/>
</dbReference>
<dbReference type="GO" id="GO:0005743">
    <property type="term" value="C:mitochondrial inner membrane"/>
    <property type="evidence" value="ECO:0007669"/>
    <property type="project" value="UniProtKB-SubCell"/>
</dbReference>
<feature type="transmembrane region" description="Helical" evidence="35">
    <location>
        <begin position="64"/>
        <end position="88"/>
    </location>
</feature>
<evidence type="ECO:0000256" key="22">
    <source>
        <dbReference type="ARBA" id="ARBA00023329"/>
    </source>
</evidence>
<feature type="transmembrane region" description="Helical" evidence="35">
    <location>
        <begin position="94"/>
        <end position="113"/>
    </location>
</feature>
<evidence type="ECO:0000256" key="29">
    <source>
        <dbReference type="ARBA" id="ARBA00053997"/>
    </source>
</evidence>
<evidence type="ECO:0000256" key="19">
    <source>
        <dbReference type="ARBA" id="ARBA00023128"/>
    </source>
</evidence>
<keyword evidence="21" id="KW-0458">Lysosome</keyword>
<keyword evidence="9" id="KW-0771">Synaptosome</keyword>
<keyword evidence="7" id="KW-0050">Antiport</keyword>
<evidence type="ECO:0000256" key="3">
    <source>
        <dbReference type="ARBA" id="ARBA00004448"/>
    </source>
</evidence>
<feature type="domain" description="Cation efflux protein cytoplasmic" evidence="37">
    <location>
        <begin position="281"/>
        <end position="356"/>
    </location>
</feature>
<dbReference type="InterPro" id="IPR027469">
    <property type="entry name" value="Cation_efflux_TMD_sf"/>
</dbReference>
<evidence type="ECO:0000256" key="1">
    <source>
        <dbReference type="ARBA" id="ARBA00004107"/>
    </source>
</evidence>
<dbReference type="PANTHER" id="PTHR11562:SF30">
    <property type="entry name" value="PROTON-COUPLED ZINC ANTIPORTER SLC30A3-RELATED"/>
    <property type="match status" value="1"/>
</dbReference>
<dbReference type="Pfam" id="PF01545">
    <property type="entry name" value="Cation_efflux"/>
    <property type="match status" value="1"/>
</dbReference>
<sequence length="371" mass="41084">MTLCHFLYHPSSFSDSKEDYPNFPFENGDVAGAIELKQPVGAHCHNNKAVSEENHDTLLAKKKLYIASIVCLIFMIGEIIGGYLAHSLAIMTDAAHLLTDFGSMMVSLFSLWISSRPPTKTMTFGWHRSEILGALVSVMSIWIVTGVLVYLAIERIVKNDFEINSQAMLITSGCAVIVNIVMAYILHHSTTFHAQSSGYQQIDENGQSPLGHSHSHVAAFIHVLGDLLQSVGVLVAAIVIFYRPEYKVADPICTFLFSVFVLGTTITILRDVFRILMEGAPKGIEFNSVKEVLLSLKMVKAMHNLRLWALTAGQTLVSVHVAIEENADPQSVLKEATEILQTKFGFYRTTIQVEPYSDDMACCTHCQDPMD</sequence>
<dbReference type="PANTHER" id="PTHR11562">
    <property type="entry name" value="CATION EFFLUX PROTEIN/ ZINC TRANSPORTER"/>
    <property type="match status" value="1"/>
</dbReference>
<dbReference type="GO" id="GO:0042589">
    <property type="term" value="C:zymogen granule membrane"/>
    <property type="evidence" value="ECO:0007669"/>
    <property type="project" value="UniProtKB-SubCell"/>
</dbReference>
<dbReference type="Gene3D" id="1.20.1510.10">
    <property type="entry name" value="Cation efflux protein transmembrane domain"/>
    <property type="match status" value="1"/>
</dbReference>
<keyword evidence="11" id="KW-0479">Metal-binding</keyword>
<keyword evidence="12" id="KW-0967">Endosome</keyword>
<dbReference type="GO" id="GO:0005765">
    <property type="term" value="C:lysosomal membrane"/>
    <property type="evidence" value="ECO:0007669"/>
    <property type="project" value="UniProtKB-SubCell"/>
</dbReference>
<accession>A0A4W5K531</accession>
<evidence type="ECO:0000259" key="37">
    <source>
        <dbReference type="Pfam" id="PF16916"/>
    </source>
</evidence>
<dbReference type="Proteomes" id="UP000314982">
    <property type="component" value="Unassembled WGS sequence"/>
</dbReference>
<reference evidence="38" key="2">
    <citation type="submission" date="2025-08" db="UniProtKB">
        <authorList>
            <consortium name="Ensembl"/>
        </authorList>
    </citation>
    <scope>IDENTIFICATION</scope>
</reference>
<evidence type="ECO:0000256" key="25">
    <source>
        <dbReference type="ARBA" id="ARBA00040652"/>
    </source>
</evidence>
<dbReference type="NCBIfam" id="TIGR01297">
    <property type="entry name" value="CDF"/>
    <property type="match status" value="1"/>
</dbReference>
<evidence type="ECO:0000256" key="31">
    <source>
        <dbReference type="ARBA" id="ARBA00061875"/>
    </source>
</evidence>
<evidence type="ECO:0000256" key="34">
    <source>
        <dbReference type="ARBA" id="ARBA00077285"/>
    </source>
</evidence>
<keyword evidence="6" id="KW-0813">Transport</keyword>
<evidence type="ECO:0000256" key="10">
    <source>
        <dbReference type="ARBA" id="ARBA00022692"/>
    </source>
</evidence>
<keyword evidence="17" id="KW-0770">Synapse</keyword>
<evidence type="ECO:0000256" key="12">
    <source>
        <dbReference type="ARBA" id="ARBA00022753"/>
    </source>
</evidence>
<dbReference type="GO" id="GO:0005886">
    <property type="term" value="C:plasma membrane"/>
    <property type="evidence" value="ECO:0007669"/>
    <property type="project" value="TreeGrafter"/>
</dbReference>
<comment type="function">
    <text evidence="29">Electroneutral proton-coupled antiporter concentrating zinc ions into a variety of intracellular organelles including endosomes, zymogen granules and mitochondria. Thereby, plays a crucial role in cellular zinc homeostasis to confer upon cells protection against its potential cytotoxicity. Regulates the zinc concentration of milk, through the transport of zinc ions into secretory vesicles of mammary cells. By concentrating zinc ions into lysosomes participates to lysosomal-mediated cell death during early mammary gland involution.</text>
</comment>
<proteinExistence type="inferred from homology"/>
<dbReference type="SUPFAM" id="SSF161111">
    <property type="entry name" value="Cation efflux protein transmembrane domain-like"/>
    <property type="match status" value="1"/>
</dbReference>
<organism evidence="38 39">
    <name type="scientific">Hucho hucho</name>
    <name type="common">huchen</name>
    <dbReference type="NCBI Taxonomy" id="62062"/>
    <lineage>
        <taxon>Eukaryota</taxon>
        <taxon>Metazoa</taxon>
        <taxon>Chordata</taxon>
        <taxon>Craniata</taxon>
        <taxon>Vertebrata</taxon>
        <taxon>Euteleostomi</taxon>
        <taxon>Actinopterygii</taxon>
        <taxon>Neopterygii</taxon>
        <taxon>Teleostei</taxon>
        <taxon>Protacanthopterygii</taxon>
        <taxon>Salmoniformes</taxon>
        <taxon>Salmonidae</taxon>
        <taxon>Salmoninae</taxon>
        <taxon>Hucho</taxon>
    </lineage>
</organism>
<dbReference type="GO" id="GO:0010043">
    <property type="term" value="P:response to zinc ion"/>
    <property type="evidence" value="ECO:0007669"/>
    <property type="project" value="TreeGrafter"/>
</dbReference>
<feature type="transmembrane region" description="Helical" evidence="35">
    <location>
        <begin position="134"/>
        <end position="153"/>
    </location>
</feature>
<evidence type="ECO:0000256" key="5">
    <source>
        <dbReference type="ARBA" id="ARBA00008873"/>
    </source>
</evidence>
<evidence type="ECO:0000256" key="23">
    <source>
        <dbReference type="ARBA" id="ARBA00034102"/>
    </source>
</evidence>
<dbReference type="AlphaFoldDB" id="A0A4W5K531"/>
<feature type="transmembrane region" description="Helical" evidence="35">
    <location>
        <begin position="217"/>
        <end position="242"/>
    </location>
</feature>
<dbReference type="InterPro" id="IPR036837">
    <property type="entry name" value="Cation_efflux_CTD_sf"/>
</dbReference>
<evidence type="ECO:0000256" key="8">
    <source>
        <dbReference type="ARBA" id="ARBA00022553"/>
    </source>
</evidence>
<evidence type="ECO:0000256" key="21">
    <source>
        <dbReference type="ARBA" id="ARBA00023228"/>
    </source>
</evidence>
<protein>
    <recommendedName>
        <fullName evidence="25">Probable proton-coupled zinc antiporter SLC30A3</fullName>
    </recommendedName>
    <alternativeName>
        <fullName evidence="32">Proton-coupled zinc antiporter SLC30A2</fullName>
    </alternativeName>
    <alternativeName>
        <fullName evidence="34">Solute carrier family 30 member 2</fullName>
    </alternativeName>
    <alternativeName>
        <fullName evidence="27">Solute carrier family 30 member 3</fullName>
    </alternativeName>
    <alternativeName>
        <fullName evidence="33">Zinc transporter 2</fullName>
    </alternativeName>
    <alternativeName>
        <fullName evidence="26">Zinc transporter 3</fullName>
    </alternativeName>
</protein>
<evidence type="ECO:0000256" key="16">
    <source>
        <dbReference type="ARBA" id="ARBA00022989"/>
    </source>
</evidence>
<keyword evidence="18" id="KW-0406">Ion transport</keyword>
<evidence type="ECO:0000256" key="18">
    <source>
        <dbReference type="ARBA" id="ARBA00023065"/>
    </source>
</evidence>
<dbReference type="GO" id="GO:0046872">
    <property type="term" value="F:metal ion binding"/>
    <property type="evidence" value="ECO:0007669"/>
    <property type="project" value="UniProtKB-KW"/>
</dbReference>
<evidence type="ECO:0000256" key="27">
    <source>
        <dbReference type="ARBA" id="ARBA00042216"/>
    </source>
</evidence>
<evidence type="ECO:0000256" key="14">
    <source>
        <dbReference type="ARBA" id="ARBA00022833"/>
    </source>
</evidence>
<keyword evidence="20 35" id="KW-0472">Membrane</keyword>
<evidence type="ECO:0000256" key="9">
    <source>
        <dbReference type="ARBA" id="ARBA00022599"/>
    </source>
</evidence>
<evidence type="ECO:0000256" key="6">
    <source>
        <dbReference type="ARBA" id="ARBA00022448"/>
    </source>
</evidence>
<evidence type="ECO:0000256" key="20">
    <source>
        <dbReference type="ARBA" id="ARBA00023136"/>
    </source>
</evidence>
<dbReference type="GO" id="GO:0015297">
    <property type="term" value="F:antiporter activity"/>
    <property type="evidence" value="ECO:0007669"/>
    <property type="project" value="UniProtKB-KW"/>
</dbReference>
<keyword evidence="8" id="KW-0597">Phosphoprotein</keyword>
<evidence type="ECO:0000256" key="32">
    <source>
        <dbReference type="ARBA" id="ARBA00070392"/>
    </source>
</evidence>
<dbReference type="GO" id="GO:0031902">
    <property type="term" value="C:late endosome membrane"/>
    <property type="evidence" value="ECO:0007669"/>
    <property type="project" value="UniProtKB-SubCell"/>
</dbReference>
<evidence type="ECO:0000256" key="13">
    <source>
        <dbReference type="ARBA" id="ARBA00022792"/>
    </source>
</evidence>
<evidence type="ECO:0000256" key="35">
    <source>
        <dbReference type="SAM" id="Phobius"/>
    </source>
</evidence>
<dbReference type="GeneTree" id="ENSGT00940000156072"/>
<evidence type="ECO:0000256" key="4">
    <source>
        <dbReference type="ARBA" id="ARBA00004644"/>
    </source>
</evidence>
<evidence type="ECO:0000256" key="15">
    <source>
        <dbReference type="ARBA" id="ARBA00022906"/>
    </source>
</evidence>
<evidence type="ECO:0000256" key="11">
    <source>
        <dbReference type="ARBA" id="ARBA00022723"/>
    </source>
</evidence>
<comment type="subcellular location">
    <subcellularLocation>
        <location evidence="4">Cytoplasmic vesicle</location>
        <location evidence="4">Secretory vesicle</location>
        <location evidence="4">Synaptic vesicle membrane</location>
        <topology evidence="4">Multi-pass membrane protein</topology>
    </subcellularLocation>
    <subcellularLocation>
        <location evidence="1">Late endosome membrane</location>
        <topology evidence="1">Multi-pass membrane protein</topology>
    </subcellularLocation>
    <subcellularLocation>
        <location evidence="2">Lysosome membrane</location>
        <topology evidence="2">Multi-pass membrane protein</topology>
    </subcellularLocation>
    <subcellularLocation>
        <location evidence="3">Mitochondrion inner membrane</location>
        <topology evidence="3">Multi-pass membrane protein</topology>
    </subcellularLocation>
    <subcellularLocation>
        <location evidence="23">Synapse</location>
        <location evidence="23">Synaptosome</location>
    </subcellularLocation>
    <subcellularLocation>
        <location evidence="30">Zymogen granule membrane</location>
        <topology evidence="30">Multi-pass membrane protein</topology>
    </subcellularLocation>
</comment>
<evidence type="ECO:0000256" key="17">
    <source>
        <dbReference type="ARBA" id="ARBA00023018"/>
    </source>
</evidence>
<evidence type="ECO:0000256" key="30">
    <source>
        <dbReference type="ARBA" id="ARBA00060459"/>
    </source>
</evidence>
<keyword evidence="22" id="KW-0968">Cytoplasmic vesicle</keyword>
<evidence type="ECO:0000256" key="28">
    <source>
        <dbReference type="ARBA" id="ARBA00048349"/>
    </source>
</evidence>
<keyword evidence="39" id="KW-1185">Reference proteome</keyword>
<comment type="catalytic activity">
    <reaction evidence="28">
        <text>Zn(2+)(in) + 2 H(+)(out) = Zn(2+)(out) + 2 H(+)(in)</text>
        <dbReference type="Rhea" id="RHEA:72627"/>
        <dbReference type="ChEBI" id="CHEBI:15378"/>
        <dbReference type="ChEBI" id="CHEBI:29105"/>
    </reaction>
</comment>
<dbReference type="GO" id="GO:0030672">
    <property type="term" value="C:synaptic vesicle membrane"/>
    <property type="evidence" value="ECO:0007669"/>
    <property type="project" value="UniProtKB-SubCell"/>
</dbReference>
<keyword evidence="16 35" id="KW-1133">Transmembrane helix</keyword>
<dbReference type="Ensembl" id="ENSHHUT00000012853.1">
    <property type="protein sequence ID" value="ENSHHUP00000012463.1"/>
    <property type="gene ID" value="ENSHHUG00000007515.1"/>
</dbReference>
<evidence type="ECO:0000259" key="36">
    <source>
        <dbReference type="Pfam" id="PF01545"/>
    </source>
</evidence>
<evidence type="ECO:0000256" key="2">
    <source>
        <dbReference type="ARBA" id="ARBA00004155"/>
    </source>
</evidence>
<dbReference type="SUPFAM" id="SSF160240">
    <property type="entry name" value="Cation efflux protein cytoplasmic domain-like"/>
    <property type="match status" value="1"/>
</dbReference>
<comment type="similarity">
    <text evidence="5">Belongs to the cation diffusion facilitator (CDF) transporter (TC 2.A.4) family. SLC30A subfamily.</text>
</comment>
<reference evidence="38" key="3">
    <citation type="submission" date="2025-09" db="UniProtKB">
        <authorList>
            <consortium name="Ensembl"/>
        </authorList>
    </citation>
    <scope>IDENTIFICATION</scope>
</reference>